<gene>
    <name evidence="2" type="ORF">ALC53_03650</name>
</gene>
<reference evidence="2 3" key="1">
    <citation type="submission" date="2015-09" db="EMBL/GenBank/DDBJ databases">
        <title>Atta colombica WGS genome.</title>
        <authorList>
            <person name="Nygaard S."/>
            <person name="Hu H."/>
            <person name="Boomsma J."/>
            <person name="Zhang G."/>
        </authorList>
    </citation>
    <scope>NUCLEOTIDE SEQUENCE [LARGE SCALE GENOMIC DNA]</scope>
    <source>
        <strain evidence="2">Treedump-2</strain>
        <tissue evidence="2">Whole body</tissue>
    </source>
</reference>
<protein>
    <submittedName>
        <fullName evidence="2">Uncharacterized protein</fullName>
    </submittedName>
</protein>
<feature type="compositionally biased region" description="Polar residues" evidence="1">
    <location>
        <begin position="1"/>
        <end position="11"/>
    </location>
</feature>
<sequence length="56" mass="6402">MDRYSAPSSLPATGYSGLWVPHHRRPRRERRGDENCCCATLCSAKPLLALHFTFRL</sequence>
<accession>A0A195BMB0</accession>
<proteinExistence type="predicted"/>
<name>A0A195BMB0_9HYME</name>
<evidence type="ECO:0000256" key="1">
    <source>
        <dbReference type="SAM" id="MobiDB-lite"/>
    </source>
</evidence>
<feature type="region of interest" description="Disordered" evidence="1">
    <location>
        <begin position="1"/>
        <end position="31"/>
    </location>
</feature>
<keyword evidence="3" id="KW-1185">Reference proteome</keyword>
<organism evidence="2 3">
    <name type="scientific">Atta colombica</name>
    <dbReference type="NCBI Taxonomy" id="520822"/>
    <lineage>
        <taxon>Eukaryota</taxon>
        <taxon>Metazoa</taxon>
        <taxon>Ecdysozoa</taxon>
        <taxon>Arthropoda</taxon>
        <taxon>Hexapoda</taxon>
        <taxon>Insecta</taxon>
        <taxon>Pterygota</taxon>
        <taxon>Neoptera</taxon>
        <taxon>Endopterygota</taxon>
        <taxon>Hymenoptera</taxon>
        <taxon>Apocrita</taxon>
        <taxon>Aculeata</taxon>
        <taxon>Formicoidea</taxon>
        <taxon>Formicidae</taxon>
        <taxon>Myrmicinae</taxon>
        <taxon>Atta</taxon>
    </lineage>
</organism>
<dbReference type="EMBL" id="KQ976435">
    <property type="protein sequence ID" value="KYM87033.1"/>
    <property type="molecule type" value="Genomic_DNA"/>
</dbReference>
<evidence type="ECO:0000313" key="2">
    <source>
        <dbReference type="EMBL" id="KYM87033.1"/>
    </source>
</evidence>
<dbReference type="Proteomes" id="UP000078540">
    <property type="component" value="Unassembled WGS sequence"/>
</dbReference>
<dbReference type="AlphaFoldDB" id="A0A195BMB0"/>
<evidence type="ECO:0000313" key="3">
    <source>
        <dbReference type="Proteomes" id="UP000078540"/>
    </source>
</evidence>